<gene>
    <name evidence="2" type="ORF">Vbra_1749</name>
</gene>
<organism evidence="2 3">
    <name type="scientific">Vitrella brassicaformis (strain CCMP3155)</name>
    <dbReference type="NCBI Taxonomy" id="1169540"/>
    <lineage>
        <taxon>Eukaryota</taxon>
        <taxon>Sar</taxon>
        <taxon>Alveolata</taxon>
        <taxon>Colpodellida</taxon>
        <taxon>Vitrellaceae</taxon>
        <taxon>Vitrella</taxon>
    </lineage>
</organism>
<dbReference type="InParanoid" id="A0A0G4FWC7"/>
<sequence length="209" mass="22686">MENPQSPHYSQTSWGVDSSFSPQHVESLRSPRYSPRRTIASVVPEESVPLAGLADGETSQGVTKPVASTPSESRPDSDVVRVHDAEMGEVGSEMAGPPEPHPAQQPVDVAGESDIEETSRPASAGPPSPDAGTIDDERRLWTKVQEYLANTDDEGRLQPDMVAVEEVLEAGGEPGGIDGKTLLHLICDEQSWTEKGEEWLKWLGKQERH</sequence>
<feature type="region of interest" description="Disordered" evidence="1">
    <location>
        <begin position="1"/>
        <end position="136"/>
    </location>
</feature>
<reference evidence="2 3" key="1">
    <citation type="submission" date="2014-11" db="EMBL/GenBank/DDBJ databases">
        <authorList>
            <person name="Zhu J."/>
            <person name="Qi W."/>
            <person name="Song R."/>
        </authorList>
    </citation>
    <scope>NUCLEOTIDE SEQUENCE [LARGE SCALE GENOMIC DNA]</scope>
</reference>
<feature type="compositionally biased region" description="Basic and acidic residues" evidence="1">
    <location>
        <begin position="73"/>
        <end position="86"/>
    </location>
</feature>
<evidence type="ECO:0000313" key="2">
    <source>
        <dbReference type="EMBL" id="CEM19509.1"/>
    </source>
</evidence>
<evidence type="ECO:0000313" key="3">
    <source>
        <dbReference type="Proteomes" id="UP000041254"/>
    </source>
</evidence>
<dbReference type="EMBL" id="CDMY01000514">
    <property type="protein sequence ID" value="CEM19509.1"/>
    <property type="molecule type" value="Genomic_DNA"/>
</dbReference>
<dbReference type="AlphaFoldDB" id="A0A0G4FWC7"/>
<feature type="compositionally biased region" description="Polar residues" evidence="1">
    <location>
        <begin position="1"/>
        <end position="24"/>
    </location>
</feature>
<name>A0A0G4FWC7_VITBC</name>
<protein>
    <submittedName>
        <fullName evidence="2">Uncharacterized protein</fullName>
    </submittedName>
</protein>
<feature type="compositionally biased region" description="Polar residues" evidence="1">
    <location>
        <begin position="57"/>
        <end position="72"/>
    </location>
</feature>
<evidence type="ECO:0000256" key="1">
    <source>
        <dbReference type="SAM" id="MobiDB-lite"/>
    </source>
</evidence>
<dbReference type="Proteomes" id="UP000041254">
    <property type="component" value="Unassembled WGS sequence"/>
</dbReference>
<dbReference type="VEuPathDB" id="CryptoDB:Vbra_1749"/>
<proteinExistence type="predicted"/>
<keyword evidence="3" id="KW-1185">Reference proteome</keyword>
<accession>A0A0G4FWC7</accession>